<keyword evidence="4" id="KW-0539">Nucleus</keyword>
<comment type="caution">
    <text evidence="7">The sequence shown here is derived from an EMBL/GenBank/DDBJ whole genome shotgun (WGS) entry which is preliminary data.</text>
</comment>
<evidence type="ECO:0000256" key="2">
    <source>
        <dbReference type="ARBA" id="ARBA00023125"/>
    </source>
</evidence>
<keyword evidence="2" id="KW-0238">DNA-binding</keyword>
<dbReference type="PROSITE" id="PS51519">
    <property type="entry name" value="RWP_RK"/>
    <property type="match status" value="2"/>
</dbReference>
<feature type="domain" description="RWP-RK" evidence="6">
    <location>
        <begin position="701"/>
        <end position="783"/>
    </location>
</feature>
<dbReference type="GO" id="GO:0003677">
    <property type="term" value="F:DNA binding"/>
    <property type="evidence" value="ECO:0007669"/>
    <property type="project" value="UniProtKB-KW"/>
</dbReference>
<keyword evidence="3" id="KW-0804">Transcription</keyword>
<evidence type="ECO:0000256" key="5">
    <source>
        <dbReference type="SAM" id="MobiDB-lite"/>
    </source>
</evidence>
<gene>
    <name evidence="7" type="ORF">M8C21_033256</name>
</gene>
<dbReference type="PANTHER" id="PTHR32002">
    <property type="entry name" value="PROTEIN NLP8"/>
    <property type="match status" value="1"/>
</dbReference>
<dbReference type="Proteomes" id="UP001206925">
    <property type="component" value="Unassembled WGS sequence"/>
</dbReference>
<evidence type="ECO:0000256" key="3">
    <source>
        <dbReference type="ARBA" id="ARBA00023163"/>
    </source>
</evidence>
<dbReference type="GO" id="GO:0003700">
    <property type="term" value="F:DNA-binding transcription factor activity"/>
    <property type="evidence" value="ECO:0007669"/>
    <property type="project" value="InterPro"/>
</dbReference>
<feature type="non-terminal residue" evidence="7">
    <location>
        <position position="1106"/>
    </location>
</feature>
<dbReference type="AlphaFoldDB" id="A0AAD5GQR4"/>
<name>A0AAD5GQR4_AMBAR</name>
<organism evidence="7 8">
    <name type="scientific">Ambrosia artemisiifolia</name>
    <name type="common">Common ragweed</name>
    <dbReference type="NCBI Taxonomy" id="4212"/>
    <lineage>
        <taxon>Eukaryota</taxon>
        <taxon>Viridiplantae</taxon>
        <taxon>Streptophyta</taxon>
        <taxon>Embryophyta</taxon>
        <taxon>Tracheophyta</taxon>
        <taxon>Spermatophyta</taxon>
        <taxon>Magnoliopsida</taxon>
        <taxon>eudicotyledons</taxon>
        <taxon>Gunneridae</taxon>
        <taxon>Pentapetalae</taxon>
        <taxon>asterids</taxon>
        <taxon>campanulids</taxon>
        <taxon>Asterales</taxon>
        <taxon>Asteraceae</taxon>
        <taxon>Asteroideae</taxon>
        <taxon>Heliantheae alliance</taxon>
        <taxon>Heliantheae</taxon>
        <taxon>Ambrosia</taxon>
    </lineage>
</organism>
<protein>
    <recommendedName>
        <fullName evidence="6">RWP-RK domain-containing protein</fullName>
    </recommendedName>
</protein>
<evidence type="ECO:0000259" key="6">
    <source>
        <dbReference type="PROSITE" id="PS51519"/>
    </source>
</evidence>
<keyword evidence="1" id="KW-0805">Transcription regulation</keyword>
<evidence type="ECO:0000313" key="8">
    <source>
        <dbReference type="Proteomes" id="UP001206925"/>
    </source>
</evidence>
<sequence>FEELLYIDPFSTSSRHSSSTRRSSWSMMASSTTNSGCTEETTVVSWKSEVSPGEPFEPSIINCKFIPTEKHDICASIDEEVKKKIIYTLKALPFQDSESVLVLFWAAKEFGDATVLTTTCQPFRLSGNNKELQDYYLACLDFKLYVYRDAKEEAAFGLAGWVYLYCVPRQTQNVHGYPEDQRPPCEDAIFNKKWGSFAVPVIDTNKRVGVLEFVIDTPRDYSNDILVVQRLLEHAGLQTSIQIDRTIRTYLYPQKMIRKSKSFDKTKYCCLVPLFGLSSARAAEILGVKPSTFTNLCRRVGIPEWPCIRNTTTSITEFQIKQMIAEIKSFITPNADLISIPDEELPEWPVEQTMTSVSSDSDPCLSELASFDFNADLGEYLDSILDEEMDEEFPESLLEQTFTSDYDALLPEPVGSGFMADLGENEMEFHDTYAPSMEYLDSMYDEEMINIDHLIADLNSTRDEGFLVTTDSDAFLPELLILWQIIVKMNIKITMYIAWTILHDDNDATRATEYSYVKAENICASIDEEVKKKIFYTLKGLSFQDSESVLVLFWAAKEFGDATVLTTTCQPSRRFGDNEELQDYYLACLDHKLYVCRNAKKAAAFGIAGWVYLYCTPQQTQNVHAYPQDQRPPCKDAIFTKKWGSFAVPVIDTNKCVGVLEVVIDTPRDYNDDILAVQRCLEHAGLQTSIQIDRTIRTYLYPKKMIRKSKSFDKTSYCRLVPLFGVSKARAAKILGVKPGTFTHLCRRVGIPVWPCIRKTTINDSSISEAKINQMIAEPRSSITPNADLMTISDEGFPQVPLEQIMTSDPGVWFSELDSPNSMHDERMINIDHPNVDVNSIRDRDEGFFESSLEQTITLDSDALLPECFGPGFMANHAEMEFDNKDEGFLESSLEQTISQALLSEHCGSNFMANHSENEHHDNYAPSMESDVWFPELAGLDSIADLGKMEYPGNNALGMDYPESMNDEETNIIGHQKADLNSNRNEEFHGLPLEQSMTSESDDWIPKLADLDSIADLDKMECPGKNALGMDYPDSMNDEETIIIGHQKADLNSIRVKGLPDWSLEETNTMDSDFMADLGGMESHDSLNDDTWIAEMIKEMQQELYR</sequence>
<feature type="domain" description="RWP-RK" evidence="6">
    <location>
        <begin position="252"/>
        <end position="335"/>
    </location>
</feature>
<reference evidence="7" key="1">
    <citation type="submission" date="2022-06" db="EMBL/GenBank/DDBJ databases">
        <title>Uncovering the hologenomic basis of an extraordinary plant invasion.</title>
        <authorList>
            <person name="Bieker V.C."/>
            <person name="Martin M.D."/>
            <person name="Gilbert T."/>
            <person name="Hodgins K."/>
            <person name="Battlay P."/>
            <person name="Petersen B."/>
            <person name="Wilson J."/>
        </authorList>
    </citation>
    <scope>NUCLEOTIDE SEQUENCE</scope>
    <source>
        <strain evidence="7">AA19_3_7</strain>
        <tissue evidence="7">Leaf</tissue>
    </source>
</reference>
<feature type="region of interest" description="Disordered" evidence="5">
    <location>
        <begin position="11"/>
        <end position="33"/>
    </location>
</feature>
<keyword evidence="8" id="KW-1185">Reference proteome</keyword>
<evidence type="ECO:0000313" key="7">
    <source>
        <dbReference type="EMBL" id="KAI7751615.1"/>
    </source>
</evidence>
<dbReference type="InterPro" id="IPR003035">
    <property type="entry name" value="RWP-RK_dom"/>
</dbReference>
<accession>A0AAD5GQR4</accession>
<feature type="non-terminal residue" evidence="7">
    <location>
        <position position="1"/>
    </location>
</feature>
<evidence type="ECO:0000256" key="1">
    <source>
        <dbReference type="ARBA" id="ARBA00023015"/>
    </source>
</evidence>
<dbReference type="PANTHER" id="PTHR32002:SF35">
    <property type="entry name" value="PROTEIN NLP6"/>
    <property type="match status" value="1"/>
</dbReference>
<dbReference type="EMBL" id="JAMZMK010005870">
    <property type="protein sequence ID" value="KAI7751615.1"/>
    <property type="molecule type" value="Genomic_DNA"/>
</dbReference>
<dbReference type="InterPro" id="IPR045012">
    <property type="entry name" value="NLP"/>
</dbReference>
<proteinExistence type="predicted"/>
<evidence type="ECO:0000256" key="4">
    <source>
        <dbReference type="ARBA" id="ARBA00023242"/>
    </source>
</evidence>